<feature type="domain" description="FimV N-terminal" evidence="2">
    <location>
        <begin position="35"/>
        <end position="142"/>
    </location>
</feature>
<evidence type="ECO:0000256" key="1">
    <source>
        <dbReference type="SAM" id="MobiDB-lite"/>
    </source>
</evidence>
<feature type="compositionally biased region" description="Low complexity" evidence="1">
    <location>
        <begin position="292"/>
        <end position="305"/>
    </location>
</feature>
<proteinExistence type="predicted"/>
<feature type="region of interest" description="Disordered" evidence="1">
    <location>
        <begin position="731"/>
        <end position="762"/>
    </location>
</feature>
<dbReference type="NCBIfam" id="TIGR03504">
    <property type="entry name" value="FimV_Cterm"/>
    <property type="match status" value="1"/>
</dbReference>
<feature type="compositionally biased region" description="Low complexity" evidence="1">
    <location>
        <begin position="599"/>
        <end position="608"/>
    </location>
</feature>
<feature type="compositionally biased region" description="Low complexity" evidence="1">
    <location>
        <begin position="383"/>
        <end position="397"/>
    </location>
</feature>
<feature type="compositionally biased region" description="Pro residues" evidence="1">
    <location>
        <begin position="398"/>
        <end position="424"/>
    </location>
</feature>
<feature type="compositionally biased region" description="Low complexity" evidence="1">
    <location>
        <begin position="181"/>
        <end position="199"/>
    </location>
</feature>
<feature type="region of interest" description="Disordered" evidence="1">
    <location>
        <begin position="588"/>
        <end position="608"/>
    </location>
</feature>
<feature type="region of interest" description="Disordered" evidence="1">
    <location>
        <begin position="482"/>
        <end position="508"/>
    </location>
</feature>
<dbReference type="InterPro" id="IPR020011">
    <property type="entry name" value="FimV_C"/>
</dbReference>
<feature type="compositionally biased region" description="Low complexity" evidence="1">
    <location>
        <begin position="648"/>
        <end position="669"/>
    </location>
</feature>
<dbReference type="AlphaFoldDB" id="A0A554WLF6"/>
<protein>
    <recommendedName>
        <fullName evidence="2">FimV N-terminal domain-containing protein</fullName>
    </recommendedName>
</protein>
<feature type="region of interest" description="Disordered" evidence="1">
    <location>
        <begin position="648"/>
        <end position="683"/>
    </location>
</feature>
<dbReference type="RefSeq" id="WP_281287775.1">
    <property type="nucleotide sequence ID" value="NZ_VJNA01000017.1"/>
</dbReference>
<name>A0A554WLF6_9BURK</name>
<dbReference type="Proteomes" id="UP000318554">
    <property type="component" value="Unassembled WGS sequence"/>
</dbReference>
<reference evidence="3 4" key="1">
    <citation type="submission" date="2019-07" db="EMBL/GenBank/DDBJ databases">
        <title>Tepidimonas aquatica CLN-1 draft genome.</title>
        <authorList>
            <person name="Da Costa M.S."/>
            <person name="Froufe H.J.C."/>
            <person name="Egas C."/>
            <person name="Albuquerque L."/>
        </authorList>
    </citation>
    <scope>NUCLEOTIDE SEQUENCE [LARGE SCALE GENOMIC DNA]</scope>
    <source>
        <strain evidence="3 4">CLN-1</strain>
    </source>
</reference>
<feature type="region of interest" description="Disordered" evidence="1">
    <location>
        <begin position="155"/>
        <end position="207"/>
    </location>
</feature>
<dbReference type="InterPro" id="IPR057840">
    <property type="entry name" value="FimV_N"/>
</dbReference>
<organism evidence="3 4">
    <name type="scientific">Tepidimonas aquatica</name>
    <dbReference type="NCBI Taxonomy" id="247482"/>
    <lineage>
        <taxon>Bacteria</taxon>
        <taxon>Pseudomonadati</taxon>
        <taxon>Pseudomonadota</taxon>
        <taxon>Betaproteobacteria</taxon>
        <taxon>Burkholderiales</taxon>
        <taxon>Tepidimonas</taxon>
    </lineage>
</organism>
<feature type="region of interest" description="Disordered" evidence="1">
    <location>
        <begin position="367"/>
        <end position="430"/>
    </location>
</feature>
<evidence type="ECO:0000313" key="3">
    <source>
        <dbReference type="EMBL" id="TSE24422.1"/>
    </source>
</evidence>
<feature type="region of interest" description="Disordered" evidence="1">
    <location>
        <begin position="292"/>
        <end position="354"/>
    </location>
</feature>
<comment type="caution">
    <text evidence="3">The sequence shown here is derived from an EMBL/GenBank/DDBJ whole genome shotgun (WGS) entry which is preliminary data.</text>
</comment>
<feature type="compositionally biased region" description="Low complexity" evidence="1">
    <location>
        <begin position="162"/>
        <end position="171"/>
    </location>
</feature>
<gene>
    <name evidence="3" type="ORF">Taqua_01568</name>
</gene>
<evidence type="ECO:0000313" key="4">
    <source>
        <dbReference type="Proteomes" id="UP000318554"/>
    </source>
</evidence>
<dbReference type="Pfam" id="PF25800">
    <property type="entry name" value="FimV_N"/>
    <property type="match status" value="1"/>
</dbReference>
<evidence type="ECO:0000259" key="2">
    <source>
        <dbReference type="Pfam" id="PF25800"/>
    </source>
</evidence>
<dbReference type="NCBIfam" id="TIGR03505">
    <property type="entry name" value="FimV_core"/>
    <property type="match status" value="1"/>
</dbReference>
<sequence>MPERHPPTTPPARSWRHVALAAALSLGVASNAWALALGRVSVQSPLGEPLRAEIDIPAITDEEAATLALDIAGPERYRSASLEWTPWLRDIQLELQRRPDGRAVVLVRSDRPITEPFLDLVIVARWAGGELLRGYTLLFDPPNLRPPAPVVPMVGTPPAAPEQPAAAAPAPAAAPSPAPAPVRSTTVPSPRSPATTAPAGRRITVRRGDTAGRIAQAQRPADVTLEQMLVAMLRANPQAFIHGNVHLLKAGAVLDLPDAEAARGVDAGEARRLVAAQTRDFDAYRRRLAAAAPAQRSDAPSQQAQGSVEAAVADTKPQANTADKLTLSKPGTDDAAARVAAERQQAEQQQRAAELERNLRDLEQLRQQAQATPPAGAEPPAAPATEAPPAAPAANEPSPAPAPAAAPAAPPPPPPATPAVPAPVAPSAAPQEGPVQAVLQHPWTLPGAGAVVLLLGALAALRWRQRRRSAAADDDTAGAAAASVAAVEAEPADADTAAPADALDTDSPVDPVAEADVYLSYGRDAQAEDLLREALQADPQWLDARLKLLHILAQRHDTAGFEAEARALQPLADATTWAQVCEQGRALDPDNPLYGPGAGAADTATTTPAAAEDELPTLDLALDTVDATAQAGDSALDIDVALDSTLSADDGAPATATSPAPPADTETSPPAAPPAPAAADDDLGLDFDIDLEPAAAAPAQTPPAPATLPPEVAELSLDLPVDESTEAAPLPELPAQAPPETPGQDGNASAEPPTDQDPLETKLSLAREFEAIGDVDGARILAEEVLAEAQGELRERAQAFLAQLG</sequence>
<dbReference type="EMBL" id="VJNA01000017">
    <property type="protein sequence ID" value="TSE24422.1"/>
    <property type="molecule type" value="Genomic_DNA"/>
</dbReference>
<feature type="compositionally biased region" description="Basic and acidic residues" evidence="1">
    <location>
        <begin position="331"/>
        <end position="345"/>
    </location>
</feature>
<keyword evidence="4" id="KW-1185">Reference proteome</keyword>
<dbReference type="Gene3D" id="1.20.58.2200">
    <property type="match status" value="1"/>
</dbReference>
<dbReference type="InterPro" id="IPR038440">
    <property type="entry name" value="FimV_C_sf"/>
</dbReference>
<accession>A0A554WLF6</accession>
<dbReference type="InterPro" id="IPR020012">
    <property type="entry name" value="LysM_FimV"/>
</dbReference>